<name>A0A5R9BYV8_9LACO</name>
<evidence type="ECO:0000313" key="2">
    <source>
        <dbReference type="Proteomes" id="UP000305541"/>
    </source>
</evidence>
<protein>
    <submittedName>
        <fullName evidence="1">Acetyl-CoA carboxylase</fullName>
    </submittedName>
</protein>
<organism evidence="1 2">
    <name type="scientific">Pediococcus stilesii</name>
    <dbReference type="NCBI Taxonomy" id="331679"/>
    <lineage>
        <taxon>Bacteria</taxon>
        <taxon>Bacillati</taxon>
        <taxon>Bacillota</taxon>
        <taxon>Bacilli</taxon>
        <taxon>Lactobacillales</taxon>
        <taxon>Lactobacillaceae</taxon>
        <taxon>Pediococcus</taxon>
    </lineage>
</organism>
<dbReference type="EMBL" id="VBTH01000001">
    <property type="protein sequence ID" value="TLQ05817.1"/>
    <property type="molecule type" value="Genomic_DNA"/>
</dbReference>
<dbReference type="AlphaFoldDB" id="A0A5R9BYV8"/>
<reference evidence="1 2" key="1">
    <citation type="submission" date="2019-05" db="EMBL/GenBank/DDBJ databases">
        <title>The metagenome of a microbial culture collection derived from dairy environment covers the genomic content of the human microbiome.</title>
        <authorList>
            <person name="Roder T."/>
            <person name="Wuthrich D."/>
            <person name="Sattari Z."/>
            <person name="Von Ah U."/>
            <person name="Bar C."/>
            <person name="Ronchi F."/>
            <person name="Macpherson A.J."/>
            <person name="Ganal-Vonarburg S.C."/>
            <person name="Bruggmann R."/>
            <person name="Vergeres G."/>
        </authorList>
    </citation>
    <scope>NUCLEOTIDE SEQUENCE [LARGE SCALE GENOMIC DNA]</scope>
    <source>
        <strain evidence="1 2">FAM 18815</strain>
    </source>
</reference>
<dbReference type="OrthoDB" id="2248172at2"/>
<evidence type="ECO:0000313" key="1">
    <source>
        <dbReference type="EMBL" id="TLQ05817.1"/>
    </source>
</evidence>
<gene>
    <name evidence="1" type="ORF">FEZ51_01145</name>
</gene>
<dbReference type="Proteomes" id="UP000305541">
    <property type="component" value="Unassembled WGS sequence"/>
</dbReference>
<accession>A0A5R9BYV8</accession>
<proteinExistence type="predicted"/>
<sequence>MNRDLDIIMGRIQILFKRMNQTLYRIEVVNDKFDEEFNFFFHIQPKNRRIKSVPLHAVKKYDLEYLEEIINLIKKQTNLSIEFIGFEDLHWQSNHRMIQH</sequence>
<comment type="caution">
    <text evidence="1">The sequence shown here is derived from an EMBL/GenBank/DDBJ whole genome shotgun (WGS) entry which is preliminary data.</text>
</comment>
<dbReference type="RefSeq" id="WP_138473677.1">
    <property type="nucleotide sequence ID" value="NZ_VBTH01000001.1"/>
</dbReference>